<evidence type="ECO:0000256" key="5">
    <source>
        <dbReference type="ARBA" id="ARBA00022840"/>
    </source>
</evidence>
<dbReference type="GO" id="GO:0005524">
    <property type="term" value="F:ATP binding"/>
    <property type="evidence" value="ECO:0007669"/>
    <property type="project" value="UniProtKB-KW"/>
</dbReference>
<evidence type="ECO:0000256" key="9">
    <source>
        <dbReference type="PIRSR" id="PIRSR000706-2"/>
    </source>
</evidence>
<keyword evidence="5 7" id="KW-0067">ATP-binding</keyword>
<dbReference type="PANTHER" id="PTHR21310:SF41">
    <property type="entry name" value="3'-PHOSPHOTRANSFERASE, PUTATIVE-RELATED"/>
    <property type="match status" value="1"/>
</dbReference>
<feature type="domain" description="Aminoglycoside phosphotransferase" evidence="10">
    <location>
        <begin position="22"/>
        <end position="249"/>
    </location>
</feature>
<dbReference type="InterPro" id="IPR011009">
    <property type="entry name" value="Kinase-like_dom_sf"/>
</dbReference>
<keyword evidence="4 7" id="KW-0418">Kinase</keyword>
<evidence type="ECO:0000256" key="4">
    <source>
        <dbReference type="ARBA" id="ARBA00022777"/>
    </source>
</evidence>
<dbReference type="Gene3D" id="3.30.200.20">
    <property type="entry name" value="Phosphorylase Kinase, domain 1"/>
    <property type="match status" value="1"/>
</dbReference>
<comment type="similarity">
    <text evidence="1 7">Belongs to the aminoglycoside phosphotransferase family.</text>
</comment>
<dbReference type="InterPro" id="IPR024165">
    <property type="entry name" value="Kan/Strep_kinase"/>
</dbReference>
<reference evidence="11 12" key="1">
    <citation type="submission" date="2018-12" db="EMBL/GenBank/DDBJ databases">
        <title>Deinococcus radiophilus ATCC 27603 genome sequencing and assembly.</title>
        <authorList>
            <person name="Maclea K.S."/>
            <person name="Maynard C.R."/>
        </authorList>
    </citation>
    <scope>NUCLEOTIDE SEQUENCE [LARGE SCALE GENOMIC DNA]</scope>
    <source>
        <strain evidence="11 12">ATCC 27603</strain>
    </source>
</reference>
<keyword evidence="9" id="KW-0460">Magnesium</keyword>
<accession>A0A3S0L5V3</accession>
<evidence type="ECO:0000313" key="12">
    <source>
        <dbReference type="Proteomes" id="UP000277766"/>
    </source>
</evidence>
<dbReference type="GO" id="GO:0016773">
    <property type="term" value="F:phosphotransferase activity, alcohol group as acceptor"/>
    <property type="evidence" value="ECO:0007669"/>
    <property type="project" value="InterPro"/>
</dbReference>
<feature type="binding site" evidence="9">
    <location>
        <position position="191"/>
    </location>
    <ligand>
        <name>Mg(2+)</name>
        <dbReference type="ChEBI" id="CHEBI:18420"/>
    </ligand>
</feature>
<dbReference type="EMBL" id="RXPE01000009">
    <property type="protein sequence ID" value="RTR27737.1"/>
    <property type="molecule type" value="Genomic_DNA"/>
</dbReference>
<dbReference type="Gene3D" id="3.90.1200.10">
    <property type="match status" value="1"/>
</dbReference>
<dbReference type="GO" id="GO:0046677">
    <property type="term" value="P:response to antibiotic"/>
    <property type="evidence" value="ECO:0007669"/>
    <property type="project" value="UniProtKB-KW"/>
</dbReference>
<dbReference type="InterPro" id="IPR002575">
    <property type="entry name" value="Aminoglycoside_PTrfase"/>
</dbReference>
<evidence type="ECO:0000313" key="11">
    <source>
        <dbReference type="EMBL" id="RTR27737.1"/>
    </source>
</evidence>
<dbReference type="PANTHER" id="PTHR21310">
    <property type="entry name" value="AMINOGLYCOSIDE PHOSPHOTRANSFERASE-RELATED-RELATED"/>
    <property type="match status" value="1"/>
</dbReference>
<keyword evidence="9" id="KW-0479">Metal-binding</keyword>
<evidence type="ECO:0000256" key="8">
    <source>
        <dbReference type="PIRSR" id="PIRSR000706-1"/>
    </source>
</evidence>
<keyword evidence="3 7" id="KW-0547">Nucleotide-binding</keyword>
<comment type="caution">
    <text evidence="11">The sequence shown here is derived from an EMBL/GenBank/DDBJ whole genome shotgun (WGS) entry which is preliminary data.</text>
</comment>
<sequence>MSERPGPNVPTAFSRVLPAARWEPVTLGQSGAEVWRSSRHLLKIQPHLHPAVTSLADERERLRWLAGRVPVPRVLGYFADSTHEYLAMERVPGIPMSHPDATLHAERMAGLLARALRGLHSLPPRDCPFNMTLPVSLRLARERVAANVVDQTDFDDERVGQSAVEVLVWLVQHRPQTEDIVVTHGDACLPNFIVQGEYVEGLVDVGRAGLADRHVDLALAARSIGRNLGQKWVDVFLDTYGRELVDEMRLDYYRVLDELA</sequence>
<dbReference type="RefSeq" id="WP_126351860.1">
    <property type="nucleotide sequence ID" value="NZ_CP086380.1"/>
</dbReference>
<dbReference type="GO" id="GO:0016301">
    <property type="term" value="F:kinase activity"/>
    <property type="evidence" value="ECO:0007669"/>
    <property type="project" value="UniProtKB-KW"/>
</dbReference>
<evidence type="ECO:0000256" key="2">
    <source>
        <dbReference type="ARBA" id="ARBA00022679"/>
    </source>
</evidence>
<dbReference type="Pfam" id="PF01636">
    <property type="entry name" value="APH"/>
    <property type="match status" value="1"/>
</dbReference>
<evidence type="ECO:0000256" key="7">
    <source>
        <dbReference type="PIRNR" id="PIRNR000706"/>
    </source>
</evidence>
<gene>
    <name evidence="11" type="ORF">EJ104_06000</name>
</gene>
<evidence type="ECO:0000256" key="3">
    <source>
        <dbReference type="ARBA" id="ARBA00022741"/>
    </source>
</evidence>
<name>A0A3S0L5V3_9DEIO</name>
<evidence type="ECO:0000256" key="6">
    <source>
        <dbReference type="ARBA" id="ARBA00023251"/>
    </source>
</evidence>
<dbReference type="InterPro" id="IPR051678">
    <property type="entry name" value="AGP_Transferase"/>
</dbReference>
<dbReference type="AlphaFoldDB" id="A0A3S0L5V3"/>
<dbReference type="Proteomes" id="UP000277766">
    <property type="component" value="Unassembled WGS sequence"/>
</dbReference>
<protein>
    <submittedName>
        <fullName evidence="11">Aminoglycoside 3'-phosphotransferase</fullName>
    </submittedName>
</protein>
<proteinExistence type="inferred from homology"/>
<feature type="binding site" evidence="9">
    <location>
        <position position="204"/>
    </location>
    <ligand>
        <name>Mg(2+)</name>
        <dbReference type="ChEBI" id="CHEBI:18420"/>
    </ligand>
</feature>
<evidence type="ECO:0000256" key="1">
    <source>
        <dbReference type="ARBA" id="ARBA00006219"/>
    </source>
</evidence>
<evidence type="ECO:0000259" key="10">
    <source>
        <dbReference type="Pfam" id="PF01636"/>
    </source>
</evidence>
<dbReference type="GO" id="GO:0046872">
    <property type="term" value="F:metal ion binding"/>
    <property type="evidence" value="ECO:0007669"/>
    <property type="project" value="UniProtKB-KW"/>
</dbReference>
<dbReference type="NCBIfam" id="NF033068">
    <property type="entry name" value="APH_3p"/>
    <property type="match status" value="1"/>
</dbReference>
<dbReference type="CDD" id="cd05150">
    <property type="entry name" value="APH"/>
    <property type="match status" value="1"/>
</dbReference>
<dbReference type="OrthoDB" id="3806873at2"/>
<keyword evidence="6 7" id="KW-0046">Antibiotic resistance</keyword>
<dbReference type="SUPFAM" id="SSF56112">
    <property type="entry name" value="Protein kinase-like (PK-like)"/>
    <property type="match status" value="1"/>
</dbReference>
<keyword evidence="12" id="KW-1185">Reference proteome</keyword>
<feature type="active site" description="Proton acceptor" evidence="8">
    <location>
        <position position="186"/>
    </location>
</feature>
<dbReference type="PIRSF" id="PIRSF000706">
    <property type="entry name" value="Kanamycin_kin"/>
    <property type="match status" value="1"/>
</dbReference>
<keyword evidence="2 7" id="KW-0808">Transferase</keyword>
<organism evidence="11 12">
    <name type="scientific">Deinococcus radiophilus</name>
    <dbReference type="NCBI Taxonomy" id="32062"/>
    <lineage>
        <taxon>Bacteria</taxon>
        <taxon>Thermotogati</taxon>
        <taxon>Deinococcota</taxon>
        <taxon>Deinococci</taxon>
        <taxon>Deinococcales</taxon>
        <taxon>Deinococcaceae</taxon>
        <taxon>Deinococcus</taxon>
    </lineage>
</organism>